<dbReference type="Proteomes" id="UP000789595">
    <property type="component" value="Unassembled WGS sequence"/>
</dbReference>
<dbReference type="EMBL" id="CAKKNE010000001">
    <property type="protein sequence ID" value="CAH0366671.1"/>
    <property type="molecule type" value="Genomic_DNA"/>
</dbReference>
<reference evidence="1" key="1">
    <citation type="submission" date="2021-11" db="EMBL/GenBank/DDBJ databases">
        <authorList>
            <consortium name="Genoscope - CEA"/>
            <person name="William W."/>
        </authorList>
    </citation>
    <scope>NUCLEOTIDE SEQUENCE</scope>
</reference>
<comment type="caution">
    <text evidence="1">The sequence shown here is derived from an EMBL/GenBank/DDBJ whole genome shotgun (WGS) entry which is preliminary data.</text>
</comment>
<evidence type="ECO:0000313" key="2">
    <source>
        <dbReference type="Proteomes" id="UP000789595"/>
    </source>
</evidence>
<sequence length="280" mass="30856">MVTAYGSDVEAMKSSVRAMSVRDLKAALLAEGMPPQTLATFVEKKEFQDRLISKWQQNMINEMACGRGLGGPEEIREQLKTFQKPSDVPASERIPDLPDDVVLGIYCSYPADEVPVSAATLEALNAIVSGAPSPPEVRARWPRSAGGGADPVASLRLFDRGDAKVLAFAFDSPRDAMLWVWKVNYQIFAGEGALLIHTQNLPPEYHGFRITTTLHYIMNYITGGKLVFADGAWRLDGLEDKVGRYEPGRGAHEPLSQWCLRSLDRLAGRVTYTTPEPHVP</sequence>
<accession>A0A8J2WYE1</accession>
<organism evidence="1 2">
    <name type="scientific">Pelagomonas calceolata</name>
    <dbReference type="NCBI Taxonomy" id="35677"/>
    <lineage>
        <taxon>Eukaryota</taxon>
        <taxon>Sar</taxon>
        <taxon>Stramenopiles</taxon>
        <taxon>Ochrophyta</taxon>
        <taxon>Pelagophyceae</taxon>
        <taxon>Pelagomonadales</taxon>
        <taxon>Pelagomonadaceae</taxon>
        <taxon>Pelagomonas</taxon>
    </lineage>
</organism>
<protein>
    <submittedName>
        <fullName evidence="1">Uncharacterized protein</fullName>
    </submittedName>
</protein>
<dbReference type="AlphaFoldDB" id="A0A8J2WYE1"/>
<proteinExistence type="predicted"/>
<name>A0A8J2WYE1_9STRA</name>
<evidence type="ECO:0000313" key="1">
    <source>
        <dbReference type="EMBL" id="CAH0366671.1"/>
    </source>
</evidence>
<keyword evidence="2" id="KW-1185">Reference proteome</keyword>
<gene>
    <name evidence="1" type="ORF">PECAL_1P31770</name>
</gene>